<dbReference type="InterPro" id="IPR036788">
    <property type="entry name" value="T_IF-3_C_sf"/>
</dbReference>
<dbReference type="InterPro" id="IPR019813">
    <property type="entry name" value="Translation_initiation_fac3_CS"/>
</dbReference>
<feature type="domain" description="Translation initiation factor 3 N-terminal" evidence="8">
    <location>
        <begin position="8"/>
        <end position="75"/>
    </location>
</feature>
<comment type="subcellular location">
    <subcellularLocation>
        <location evidence="4 6">Cytoplasm</location>
    </subcellularLocation>
</comment>
<dbReference type="PANTHER" id="PTHR10938:SF0">
    <property type="entry name" value="TRANSLATION INITIATION FACTOR IF-3, MITOCHONDRIAL"/>
    <property type="match status" value="1"/>
</dbReference>
<evidence type="ECO:0000256" key="1">
    <source>
        <dbReference type="ARBA" id="ARBA00005439"/>
    </source>
</evidence>
<dbReference type="Proteomes" id="UP000886005">
    <property type="component" value="Unassembled WGS sequence"/>
</dbReference>
<dbReference type="InterPro" id="IPR001288">
    <property type="entry name" value="Translation_initiation_fac_3"/>
</dbReference>
<dbReference type="PROSITE" id="PS00938">
    <property type="entry name" value="IF3"/>
    <property type="match status" value="1"/>
</dbReference>
<evidence type="ECO:0000313" key="9">
    <source>
        <dbReference type="EMBL" id="HED09424.1"/>
    </source>
</evidence>
<dbReference type="InterPro" id="IPR019814">
    <property type="entry name" value="Translation_initiation_fac_3_N"/>
</dbReference>
<accession>A0A7V1LK28</accession>
<keyword evidence="2 4" id="KW-0396">Initiation factor</keyword>
<evidence type="ECO:0000256" key="4">
    <source>
        <dbReference type="HAMAP-Rule" id="MF_00080"/>
    </source>
</evidence>
<dbReference type="Pfam" id="PF00707">
    <property type="entry name" value="IF3_C"/>
    <property type="match status" value="1"/>
</dbReference>
<keyword evidence="3 4" id="KW-0648">Protein biosynthesis</keyword>
<evidence type="ECO:0000256" key="6">
    <source>
        <dbReference type="RuleBase" id="RU000646"/>
    </source>
</evidence>
<proteinExistence type="inferred from homology"/>
<dbReference type="PANTHER" id="PTHR10938">
    <property type="entry name" value="TRANSLATION INITIATION FACTOR IF-3"/>
    <property type="match status" value="1"/>
</dbReference>
<dbReference type="SUPFAM" id="SSF54364">
    <property type="entry name" value="Translation initiation factor IF3, N-terminal domain"/>
    <property type="match status" value="1"/>
</dbReference>
<dbReference type="Gene3D" id="3.30.110.10">
    <property type="entry name" value="Translation initiation factor 3 (IF-3), C-terminal domain"/>
    <property type="match status" value="1"/>
</dbReference>
<dbReference type="SUPFAM" id="SSF55200">
    <property type="entry name" value="Translation initiation factor IF3, C-terminal domain"/>
    <property type="match status" value="1"/>
</dbReference>
<dbReference type="Pfam" id="PF05198">
    <property type="entry name" value="IF3_N"/>
    <property type="match status" value="1"/>
</dbReference>
<feature type="domain" description="Translation initiation factor 3 C-terminal" evidence="7">
    <location>
        <begin position="84"/>
        <end position="169"/>
    </location>
</feature>
<evidence type="ECO:0000256" key="3">
    <source>
        <dbReference type="ARBA" id="ARBA00022917"/>
    </source>
</evidence>
<evidence type="ECO:0000256" key="5">
    <source>
        <dbReference type="NCBIfam" id="TIGR00168"/>
    </source>
</evidence>
<comment type="function">
    <text evidence="4 6">IF-3 binds to the 30S ribosomal subunit and shifts the equilibrium between 70S ribosomes and their 50S and 30S subunits in favor of the free subunits, thus enhancing the availability of 30S subunits on which protein synthesis initiation begins.</text>
</comment>
<evidence type="ECO:0000256" key="2">
    <source>
        <dbReference type="ARBA" id="ARBA00022540"/>
    </source>
</evidence>
<dbReference type="Gene3D" id="3.10.20.80">
    <property type="entry name" value="Translation initiation factor 3 (IF-3), N-terminal domain"/>
    <property type="match status" value="1"/>
</dbReference>
<comment type="subunit">
    <text evidence="4 6">Monomer.</text>
</comment>
<sequence>MANQKTRINENISAPEVRLIDENGQQAGIVPIAEALNRAQEAGLDLVEIAPTAKPPVCKILDFGKYLYEQSKKEKISKKKQHTVVVKEIRMRPKTDEHDLAYKLKHARNFLEQKNKVKFTVQFRGREMAYKQFGRALLERVLESLEDVAKPEGEIKSEGRNMSVIMTQK</sequence>
<keyword evidence="4" id="KW-0963">Cytoplasm</keyword>
<dbReference type="HAMAP" id="MF_00080">
    <property type="entry name" value="IF_3"/>
    <property type="match status" value="1"/>
</dbReference>
<dbReference type="FunFam" id="3.30.110.10:FF:000001">
    <property type="entry name" value="Translation initiation factor IF-3"/>
    <property type="match status" value="1"/>
</dbReference>
<dbReference type="EMBL" id="DRLD01000055">
    <property type="protein sequence ID" value="HED09424.1"/>
    <property type="molecule type" value="Genomic_DNA"/>
</dbReference>
<dbReference type="GO" id="GO:0016020">
    <property type="term" value="C:membrane"/>
    <property type="evidence" value="ECO:0007669"/>
    <property type="project" value="TreeGrafter"/>
</dbReference>
<dbReference type="InterPro" id="IPR036787">
    <property type="entry name" value="T_IF-3_N_sf"/>
</dbReference>
<reference evidence="9" key="1">
    <citation type="journal article" date="2020" name="mSystems">
        <title>Genome- and Community-Level Interaction Insights into Carbon Utilization and Element Cycling Functions of Hydrothermarchaeota in Hydrothermal Sediment.</title>
        <authorList>
            <person name="Zhou Z."/>
            <person name="Liu Y."/>
            <person name="Xu W."/>
            <person name="Pan J."/>
            <person name="Luo Z.H."/>
            <person name="Li M."/>
        </authorList>
    </citation>
    <scope>NUCLEOTIDE SEQUENCE [LARGE SCALE GENOMIC DNA]</scope>
    <source>
        <strain evidence="9">HyVt-456</strain>
    </source>
</reference>
<dbReference type="FunFam" id="3.10.20.80:FF:000001">
    <property type="entry name" value="Translation initiation factor IF-3"/>
    <property type="match status" value="1"/>
</dbReference>
<dbReference type="GO" id="GO:0043022">
    <property type="term" value="F:ribosome binding"/>
    <property type="evidence" value="ECO:0007669"/>
    <property type="project" value="UniProtKB-ARBA"/>
</dbReference>
<gene>
    <name evidence="4" type="primary">infC</name>
    <name evidence="9" type="ORF">ENJ10_01925</name>
</gene>
<comment type="similarity">
    <text evidence="1 4 6">Belongs to the IF-3 family.</text>
</comment>
<dbReference type="NCBIfam" id="TIGR00168">
    <property type="entry name" value="infC"/>
    <property type="match status" value="1"/>
</dbReference>
<dbReference type="GO" id="GO:0005829">
    <property type="term" value="C:cytosol"/>
    <property type="evidence" value="ECO:0007669"/>
    <property type="project" value="TreeGrafter"/>
</dbReference>
<comment type="caution">
    <text evidence="9">The sequence shown here is derived from an EMBL/GenBank/DDBJ whole genome shotgun (WGS) entry which is preliminary data.</text>
</comment>
<name>A0A7V1LK28_CALAY</name>
<evidence type="ECO:0000259" key="7">
    <source>
        <dbReference type="Pfam" id="PF00707"/>
    </source>
</evidence>
<dbReference type="GO" id="GO:0003743">
    <property type="term" value="F:translation initiation factor activity"/>
    <property type="evidence" value="ECO:0007669"/>
    <property type="project" value="UniProtKB-UniRule"/>
</dbReference>
<evidence type="ECO:0000259" key="8">
    <source>
        <dbReference type="Pfam" id="PF05198"/>
    </source>
</evidence>
<dbReference type="AlphaFoldDB" id="A0A7V1LK28"/>
<protein>
    <recommendedName>
        <fullName evidence="4 5">Translation initiation factor IF-3</fullName>
    </recommendedName>
</protein>
<organism evidence="9">
    <name type="scientific">Caldithrix abyssi</name>
    <dbReference type="NCBI Taxonomy" id="187145"/>
    <lineage>
        <taxon>Bacteria</taxon>
        <taxon>Pseudomonadati</taxon>
        <taxon>Calditrichota</taxon>
        <taxon>Calditrichia</taxon>
        <taxon>Calditrichales</taxon>
        <taxon>Calditrichaceae</taxon>
        <taxon>Caldithrix</taxon>
    </lineage>
</organism>
<dbReference type="GO" id="GO:0032790">
    <property type="term" value="P:ribosome disassembly"/>
    <property type="evidence" value="ECO:0007669"/>
    <property type="project" value="TreeGrafter"/>
</dbReference>
<dbReference type="InterPro" id="IPR019815">
    <property type="entry name" value="Translation_initiation_fac_3_C"/>
</dbReference>